<dbReference type="InterPro" id="IPR029058">
    <property type="entry name" value="AB_hydrolase_fold"/>
</dbReference>
<dbReference type="Pfam" id="PF00561">
    <property type="entry name" value="Abhydrolase_1"/>
    <property type="match status" value="1"/>
</dbReference>
<reference evidence="2 3" key="1">
    <citation type="submission" date="2018-07" db="EMBL/GenBank/DDBJ databases">
        <title>Genomic Encyclopedia of Type Strains, Phase III (KMG-III): the genomes of soil and plant-associated and newly described type strains.</title>
        <authorList>
            <person name="Whitman W."/>
        </authorList>
    </citation>
    <scope>NUCLEOTIDE SEQUENCE [LARGE SCALE GENOMIC DNA]</scope>
    <source>
        <strain evidence="2 3">CECT 8525</strain>
    </source>
</reference>
<keyword evidence="3" id="KW-1185">Reference proteome</keyword>
<dbReference type="InterPro" id="IPR000073">
    <property type="entry name" value="AB_hydrolase_1"/>
</dbReference>
<dbReference type="OrthoDB" id="8438831at2"/>
<dbReference type="Proteomes" id="UP000253345">
    <property type="component" value="Unassembled WGS sequence"/>
</dbReference>
<gene>
    <name evidence="2" type="ORF">DFP89_11727</name>
</gene>
<protein>
    <recommendedName>
        <fullName evidence="1">AB hydrolase-1 domain-containing protein</fullName>
    </recommendedName>
</protein>
<feature type="domain" description="AB hydrolase-1" evidence="1">
    <location>
        <begin position="108"/>
        <end position="213"/>
    </location>
</feature>
<evidence type="ECO:0000313" key="2">
    <source>
        <dbReference type="EMBL" id="RCW80782.1"/>
    </source>
</evidence>
<dbReference type="Gene3D" id="3.40.50.1820">
    <property type="entry name" value="alpha/beta hydrolase"/>
    <property type="match status" value="1"/>
</dbReference>
<proteinExistence type="predicted"/>
<dbReference type="EMBL" id="QPJL01000017">
    <property type="protein sequence ID" value="RCW80782.1"/>
    <property type="molecule type" value="Genomic_DNA"/>
</dbReference>
<organism evidence="2 3">
    <name type="scientific">Paracoccus lutimaris</name>
    <dbReference type="NCBI Taxonomy" id="1490030"/>
    <lineage>
        <taxon>Bacteria</taxon>
        <taxon>Pseudomonadati</taxon>
        <taxon>Pseudomonadota</taxon>
        <taxon>Alphaproteobacteria</taxon>
        <taxon>Rhodobacterales</taxon>
        <taxon>Paracoccaceae</taxon>
        <taxon>Paracoccus</taxon>
    </lineage>
</organism>
<comment type="caution">
    <text evidence="2">The sequence shown here is derived from an EMBL/GenBank/DDBJ whole genome shotgun (WGS) entry which is preliminary data.</text>
</comment>
<name>A0A368YKL7_9RHOB</name>
<dbReference type="RefSeq" id="WP_114350090.1">
    <property type="nucleotide sequence ID" value="NZ_QPJL01000017.1"/>
</dbReference>
<accession>A0A368YKL7</accession>
<dbReference type="AlphaFoldDB" id="A0A368YKL7"/>
<evidence type="ECO:0000313" key="3">
    <source>
        <dbReference type="Proteomes" id="UP000253345"/>
    </source>
</evidence>
<sequence>MSRTLLDPEEFEFQAMDYEQLLPSGRAVVDRLWQVLGGVARAVGLPDNRIDSGDAKDPIEPAEKQVRISAMTAQQPIWTDNAGRHAIATSFGPVPLVMAEPAGASNGTVLLVHGRNGAPGQPQIAEIAEAYLALGWRVVAPELPHSIALPDSGPSDRVTFSGHTQAAAEVWAWVCQQWPDERRALAGHSIGAFAIAHLAAASPEVHHVLAVSPPLSGRVLLSAREAMGPAAIEAVMHEAPLYYAEMPTADAAPALARTQAALAVVTGAADGLVRLDDARAYFNAAPNGRFFAALPDEHHCPAGAACGRMLSAALSALGA</sequence>
<evidence type="ECO:0000259" key="1">
    <source>
        <dbReference type="Pfam" id="PF00561"/>
    </source>
</evidence>
<dbReference type="SUPFAM" id="SSF53474">
    <property type="entry name" value="alpha/beta-Hydrolases"/>
    <property type="match status" value="1"/>
</dbReference>